<dbReference type="SUPFAM" id="SSF82171">
    <property type="entry name" value="DPP6 N-terminal domain-like"/>
    <property type="match status" value="1"/>
</dbReference>
<organism evidence="2 3">
    <name type="scientific">Klebsormidium nitens</name>
    <name type="common">Green alga</name>
    <name type="synonym">Ulothrix nitens</name>
    <dbReference type="NCBI Taxonomy" id="105231"/>
    <lineage>
        <taxon>Eukaryota</taxon>
        <taxon>Viridiplantae</taxon>
        <taxon>Streptophyta</taxon>
        <taxon>Klebsormidiophyceae</taxon>
        <taxon>Klebsormidiales</taxon>
        <taxon>Klebsormidiaceae</taxon>
        <taxon>Klebsormidium</taxon>
    </lineage>
</organism>
<dbReference type="EMBL" id="DF237080">
    <property type="protein sequence ID" value="GAQ82981.1"/>
    <property type="molecule type" value="Genomic_DNA"/>
</dbReference>
<dbReference type="OrthoDB" id="2015418at2759"/>
<accession>A0A1Y1I1C9</accession>
<proteinExistence type="predicted"/>
<evidence type="ECO:0000313" key="2">
    <source>
        <dbReference type="EMBL" id="GAQ82981.1"/>
    </source>
</evidence>
<feature type="signal peptide" evidence="1">
    <location>
        <begin position="1"/>
        <end position="29"/>
    </location>
</feature>
<gene>
    <name evidence="2" type="ORF">KFL_001310110</name>
</gene>
<protein>
    <recommendedName>
        <fullName evidence="4">Choice-of-anchor B family protein</fullName>
    </recommendedName>
</protein>
<dbReference type="Proteomes" id="UP000054558">
    <property type="component" value="Unassembled WGS sequence"/>
</dbReference>
<dbReference type="AlphaFoldDB" id="A0A1Y1I1C9"/>
<feature type="chain" id="PRO_5012643541" description="Choice-of-anchor B family protein" evidence="1">
    <location>
        <begin position="30"/>
        <end position="496"/>
    </location>
</feature>
<dbReference type="Gene3D" id="2.130.10.10">
    <property type="entry name" value="YVTN repeat-like/Quinoprotein amine dehydrogenase"/>
    <property type="match status" value="1"/>
</dbReference>
<evidence type="ECO:0000313" key="3">
    <source>
        <dbReference type="Proteomes" id="UP000054558"/>
    </source>
</evidence>
<keyword evidence="3" id="KW-1185">Reference proteome</keyword>
<evidence type="ECO:0000256" key="1">
    <source>
        <dbReference type="SAM" id="SignalP"/>
    </source>
</evidence>
<sequence length="496" mass="53054">MTMAATMPKAACLCLLLALATLWPISVGAQSNTITYTTADEKGLFYVFADGEILVLDPSVNAIVKSIPNPTTPFPNNCSGTPFAGSWADGVYANGNFFAAAYYKNATIGPQDAVYVIDTKLQTLVQRVPVEARPVHIYYVPFLGEVWTHSDGTADFDVIDAYNYTYVYEDVIAHANISGHGKLLFDDELGSKGYASDVNQPGVFILDLATLVPESGLDYISFANVSLPDGQTTVCPGTHSLAYSQINRHAYFECISYKNASNSSQSIYPGAIEMDTTNDSIVQQLRYNGHLAITPDDQFLTITPQDAPPLSVTIIQITPVGQLDRFFAVPLNDTPGEGTPAFYPKGDYFVMAMAFLNSPYMALIDFGGVIKCGANCTDPASLVKYVYIGNQNPPGAPASLTSSRTVDGGDYYICAAAVFDQGVGCYDVANDTSIFIGGSLKPIRNVQRVYFAPGTLNGLPATNLNADFNCSSAPTTLGNYPTLAPVLNGTIGVNNP</sequence>
<keyword evidence="1" id="KW-0732">Signal</keyword>
<dbReference type="InterPro" id="IPR011048">
    <property type="entry name" value="Haem_d1_sf"/>
</dbReference>
<reference evidence="2 3" key="1">
    <citation type="journal article" date="2014" name="Nat. Commun.">
        <title>Klebsormidium flaccidum genome reveals primary factors for plant terrestrial adaptation.</title>
        <authorList>
            <person name="Hori K."/>
            <person name="Maruyama F."/>
            <person name="Fujisawa T."/>
            <person name="Togashi T."/>
            <person name="Yamamoto N."/>
            <person name="Seo M."/>
            <person name="Sato S."/>
            <person name="Yamada T."/>
            <person name="Mori H."/>
            <person name="Tajima N."/>
            <person name="Moriyama T."/>
            <person name="Ikeuchi M."/>
            <person name="Watanabe M."/>
            <person name="Wada H."/>
            <person name="Kobayashi K."/>
            <person name="Saito M."/>
            <person name="Masuda T."/>
            <person name="Sasaki-Sekimoto Y."/>
            <person name="Mashiguchi K."/>
            <person name="Awai K."/>
            <person name="Shimojima M."/>
            <person name="Masuda S."/>
            <person name="Iwai M."/>
            <person name="Nobusawa T."/>
            <person name="Narise T."/>
            <person name="Kondo S."/>
            <person name="Saito H."/>
            <person name="Sato R."/>
            <person name="Murakawa M."/>
            <person name="Ihara Y."/>
            <person name="Oshima-Yamada Y."/>
            <person name="Ohtaka K."/>
            <person name="Satoh M."/>
            <person name="Sonobe K."/>
            <person name="Ishii M."/>
            <person name="Ohtani R."/>
            <person name="Kanamori-Sato M."/>
            <person name="Honoki R."/>
            <person name="Miyazaki D."/>
            <person name="Mochizuki H."/>
            <person name="Umetsu J."/>
            <person name="Higashi K."/>
            <person name="Shibata D."/>
            <person name="Kamiya Y."/>
            <person name="Sato N."/>
            <person name="Nakamura Y."/>
            <person name="Tabata S."/>
            <person name="Ida S."/>
            <person name="Kurokawa K."/>
            <person name="Ohta H."/>
        </authorList>
    </citation>
    <scope>NUCLEOTIDE SEQUENCE [LARGE SCALE GENOMIC DNA]</scope>
    <source>
        <strain evidence="2 3">NIES-2285</strain>
    </source>
</reference>
<evidence type="ECO:0008006" key="4">
    <source>
        <dbReference type="Google" id="ProtNLM"/>
    </source>
</evidence>
<dbReference type="SUPFAM" id="SSF51004">
    <property type="entry name" value="C-terminal (heme d1) domain of cytochrome cd1-nitrite reductase"/>
    <property type="match status" value="1"/>
</dbReference>
<name>A0A1Y1I1C9_KLENI</name>
<dbReference type="InterPro" id="IPR015943">
    <property type="entry name" value="WD40/YVTN_repeat-like_dom_sf"/>
</dbReference>